<dbReference type="EMBL" id="QWGP01000003">
    <property type="protein sequence ID" value="RHZ97593.1"/>
    <property type="molecule type" value="Genomic_DNA"/>
</dbReference>
<dbReference type="AlphaFoldDB" id="A0AAX1UPY4"/>
<reference evidence="2 3" key="1">
    <citation type="submission" date="2018-08" db="EMBL/GenBank/DDBJ databases">
        <title>Draft genome sequence of Rhodobacter sphaeroides FY.</title>
        <authorList>
            <person name="Rayyan A."/>
            <person name="Meyer T.E."/>
            <person name="Kyndt J.A."/>
        </authorList>
    </citation>
    <scope>NUCLEOTIDE SEQUENCE [LARGE SCALE GENOMIC DNA]</scope>
    <source>
        <strain evidence="2 3">FY</strain>
    </source>
</reference>
<accession>A0AAX1UPY4</accession>
<name>A0AAX1UPY4_CERSP</name>
<evidence type="ECO:0000313" key="3">
    <source>
        <dbReference type="Proteomes" id="UP000266305"/>
    </source>
</evidence>
<sequence>MNAYADVTNLPNHIIPPMERHTRKTTREDLVLFAFAAALVSIVALGTWAFGPVMLGMTALFFVPVMMVVIIMITLG</sequence>
<keyword evidence="1" id="KW-1133">Transmembrane helix</keyword>
<evidence type="ECO:0000313" key="2">
    <source>
        <dbReference type="EMBL" id="RHZ97593.1"/>
    </source>
</evidence>
<organism evidence="2 3">
    <name type="scientific">Cereibacter sphaeroides</name>
    <name type="common">Rhodobacter sphaeroides</name>
    <dbReference type="NCBI Taxonomy" id="1063"/>
    <lineage>
        <taxon>Bacteria</taxon>
        <taxon>Pseudomonadati</taxon>
        <taxon>Pseudomonadota</taxon>
        <taxon>Alphaproteobacteria</taxon>
        <taxon>Rhodobacterales</taxon>
        <taxon>Paracoccaceae</taxon>
        <taxon>Cereibacter</taxon>
    </lineage>
</organism>
<evidence type="ECO:0008006" key="4">
    <source>
        <dbReference type="Google" id="ProtNLM"/>
    </source>
</evidence>
<keyword evidence="1" id="KW-0812">Transmembrane</keyword>
<dbReference type="RefSeq" id="WP_118999414.1">
    <property type="nucleotide sequence ID" value="NZ_QWGP01000003.1"/>
</dbReference>
<evidence type="ECO:0000256" key="1">
    <source>
        <dbReference type="SAM" id="Phobius"/>
    </source>
</evidence>
<protein>
    <recommendedName>
        <fullName evidence="4">Fatty acid desaturase</fullName>
    </recommendedName>
</protein>
<dbReference type="Proteomes" id="UP000266305">
    <property type="component" value="Unassembled WGS sequence"/>
</dbReference>
<gene>
    <name evidence="2" type="ORF">D1114_04540</name>
</gene>
<feature type="transmembrane region" description="Helical" evidence="1">
    <location>
        <begin position="56"/>
        <end position="75"/>
    </location>
</feature>
<comment type="caution">
    <text evidence="2">The sequence shown here is derived from an EMBL/GenBank/DDBJ whole genome shotgun (WGS) entry which is preliminary data.</text>
</comment>
<keyword evidence="1" id="KW-0472">Membrane</keyword>
<proteinExistence type="predicted"/>
<feature type="transmembrane region" description="Helical" evidence="1">
    <location>
        <begin position="30"/>
        <end position="50"/>
    </location>
</feature>